<dbReference type="Proteomes" id="UP001595764">
    <property type="component" value="Unassembled WGS sequence"/>
</dbReference>
<dbReference type="EMBL" id="JBHRWI010000007">
    <property type="protein sequence ID" value="MFC3509858.1"/>
    <property type="molecule type" value="Genomic_DNA"/>
</dbReference>
<keyword evidence="2" id="KW-1185">Reference proteome</keyword>
<evidence type="ECO:0000313" key="1">
    <source>
        <dbReference type="EMBL" id="MFC3509858.1"/>
    </source>
</evidence>
<name>A0ABV7QE78_9PSEU</name>
<proteinExistence type="predicted"/>
<protein>
    <submittedName>
        <fullName evidence="1">Uncharacterized protein</fullName>
    </submittedName>
</protein>
<accession>A0ABV7QE78</accession>
<gene>
    <name evidence="1" type="ORF">ACFORO_06755</name>
</gene>
<organism evidence="1 2">
    <name type="scientific">Amycolatopsis halotolerans</name>
    <dbReference type="NCBI Taxonomy" id="330083"/>
    <lineage>
        <taxon>Bacteria</taxon>
        <taxon>Bacillati</taxon>
        <taxon>Actinomycetota</taxon>
        <taxon>Actinomycetes</taxon>
        <taxon>Pseudonocardiales</taxon>
        <taxon>Pseudonocardiaceae</taxon>
        <taxon>Amycolatopsis</taxon>
    </lineage>
</organism>
<sequence>MEPNAADLVAELKVLRKGRGVFTTPLGIRVGPVLREVCGIPDNAENVEIRDRLAHVLEPLAKTLPDDLRIAVLAAFAMHEPARKPFYQERVHWAARELDRDDRTIRRRIDEGIEHVAHLALAGPREGGARPAPDSSSWHTELLRVSLALDQDRPEVFEFRRIVADADEIAELDLALTLTTTAATAGPVRESDLDVDVFHGGTLVRRAMESNDRVGLALQLADPLSRGKTHDLALRFRAEFRHPHYVCVPRHPVDRFDLHVRFPAAPPAEIVRLDRVFQDDARDPGARGDVVSPDGSGEVHLRFDHLAPGFAYGIRWNPAG</sequence>
<evidence type="ECO:0000313" key="2">
    <source>
        <dbReference type="Proteomes" id="UP001595764"/>
    </source>
</evidence>
<reference evidence="2" key="1">
    <citation type="journal article" date="2019" name="Int. J. Syst. Evol. Microbiol.">
        <title>The Global Catalogue of Microorganisms (GCM) 10K type strain sequencing project: providing services to taxonomists for standard genome sequencing and annotation.</title>
        <authorList>
            <consortium name="The Broad Institute Genomics Platform"/>
            <consortium name="The Broad Institute Genome Sequencing Center for Infectious Disease"/>
            <person name="Wu L."/>
            <person name="Ma J."/>
        </authorList>
    </citation>
    <scope>NUCLEOTIDE SEQUENCE [LARGE SCALE GENOMIC DNA]</scope>
    <source>
        <strain evidence="2">CGMCC 4.7682</strain>
    </source>
</reference>
<dbReference type="RefSeq" id="WP_377870491.1">
    <property type="nucleotide sequence ID" value="NZ_JBHMAY010000022.1"/>
</dbReference>
<comment type="caution">
    <text evidence="1">The sequence shown here is derived from an EMBL/GenBank/DDBJ whole genome shotgun (WGS) entry which is preliminary data.</text>
</comment>